<evidence type="ECO:0000256" key="1">
    <source>
        <dbReference type="ARBA" id="ARBA00022490"/>
    </source>
</evidence>
<evidence type="ECO:0000256" key="3">
    <source>
        <dbReference type="ARBA" id="ARBA00022679"/>
    </source>
</evidence>
<keyword evidence="2 6" id="KW-0489">Methyltransferase</keyword>
<dbReference type="GO" id="GO:0005737">
    <property type="term" value="C:cytoplasm"/>
    <property type="evidence" value="ECO:0007669"/>
    <property type="project" value="UniProtKB-SubCell"/>
</dbReference>
<evidence type="ECO:0000313" key="8">
    <source>
        <dbReference type="EMBL" id="AYD48883.1"/>
    </source>
</evidence>
<evidence type="ECO:0000313" key="9">
    <source>
        <dbReference type="Proteomes" id="UP000266118"/>
    </source>
</evidence>
<dbReference type="Pfam" id="PF05175">
    <property type="entry name" value="MTS"/>
    <property type="match status" value="1"/>
</dbReference>
<dbReference type="PANTHER" id="PTHR47739">
    <property type="entry name" value="TRNA1(VAL) (ADENINE(37)-N6)-METHYLTRANSFERASE"/>
    <property type="match status" value="1"/>
</dbReference>
<evidence type="ECO:0000256" key="5">
    <source>
        <dbReference type="ARBA" id="ARBA00022694"/>
    </source>
</evidence>
<feature type="domain" description="Methyltransferase small" evidence="7">
    <location>
        <begin position="33"/>
        <end position="137"/>
    </location>
</feature>
<keyword evidence="1 6" id="KW-0963">Cytoplasm</keyword>
<comment type="subcellular location">
    <subcellularLocation>
        <location evidence="6">Cytoplasm</location>
    </subcellularLocation>
</comment>
<dbReference type="AlphaFoldDB" id="A0A386HSU7"/>
<dbReference type="PANTHER" id="PTHR47739:SF1">
    <property type="entry name" value="TRNA1(VAL) (ADENINE(37)-N6)-METHYLTRANSFERASE"/>
    <property type="match status" value="1"/>
</dbReference>
<dbReference type="PROSITE" id="PS01131">
    <property type="entry name" value="RRNA_A_DIMETH"/>
    <property type="match status" value="1"/>
</dbReference>
<dbReference type="EC" id="2.1.1.223" evidence="6"/>
<dbReference type="InterPro" id="IPR022882">
    <property type="entry name" value="tRNA_adenine-N6_MeTrfase"/>
</dbReference>
<evidence type="ECO:0000259" key="7">
    <source>
        <dbReference type="Pfam" id="PF05175"/>
    </source>
</evidence>
<dbReference type="SUPFAM" id="SSF53335">
    <property type="entry name" value="S-adenosyl-L-methionine-dependent methyltransferases"/>
    <property type="match status" value="1"/>
</dbReference>
<organism evidence="8 9">
    <name type="scientific">Arachidicoccus soli</name>
    <dbReference type="NCBI Taxonomy" id="2341117"/>
    <lineage>
        <taxon>Bacteria</taxon>
        <taxon>Pseudomonadati</taxon>
        <taxon>Bacteroidota</taxon>
        <taxon>Chitinophagia</taxon>
        <taxon>Chitinophagales</taxon>
        <taxon>Chitinophagaceae</taxon>
        <taxon>Arachidicoccus</taxon>
    </lineage>
</organism>
<dbReference type="OrthoDB" id="5383291at2"/>
<dbReference type="InterPro" id="IPR020596">
    <property type="entry name" value="rRNA_Ade_Mease_Trfase_CS"/>
</dbReference>
<dbReference type="Proteomes" id="UP000266118">
    <property type="component" value="Chromosome"/>
</dbReference>
<comment type="function">
    <text evidence="6">Specifically methylates the adenine in position 37 of tRNA(1)(Val) (anticodon cmo5UAC).</text>
</comment>
<sequence>MANQYFQFKQFTIHQDKCAMKVCTDACLFGALLPIIEKGKALDIGAGTGLLSLMYAQKKNNCVIDSVEIDKAAFEQAKENYLRSKWGNRIHIFNERIQTFAEKQQKRYDIIFSNPPFFENDLKPDNTQRNLAHHSTQLSLKELIITAKKLLSLEGVFCVLLPYARNEYFERLAVKESLFLQKKISISQTPKHTFFRSILFFSKKEASKNEEEIIIKAEDGKYSLKFEELLKDYYLYL</sequence>
<protein>
    <recommendedName>
        <fullName evidence="6">tRNA1(Val) (adenine(37)-N6)-methyltransferase</fullName>
        <ecNumber evidence="6">2.1.1.223</ecNumber>
    </recommendedName>
    <alternativeName>
        <fullName evidence="6">tRNA m6A37 methyltransferase</fullName>
    </alternativeName>
</protein>
<dbReference type="InterPro" id="IPR029063">
    <property type="entry name" value="SAM-dependent_MTases_sf"/>
</dbReference>
<dbReference type="EMBL" id="CP032489">
    <property type="protein sequence ID" value="AYD48883.1"/>
    <property type="molecule type" value="Genomic_DNA"/>
</dbReference>
<dbReference type="InterPro" id="IPR002052">
    <property type="entry name" value="DNA_methylase_N6_adenine_CS"/>
</dbReference>
<dbReference type="HAMAP" id="MF_01872">
    <property type="entry name" value="tRNA_methyltr_YfiC"/>
    <property type="match status" value="1"/>
</dbReference>
<dbReference type="GO" id="GO:0003676">
    <property type="term" value="F:nucleic acid binding"/>
    <property type="evidence" value="ECO:0007669"/>
    <property type="project" value="InterPro"/>
</dbReference>
<reference evidence="8 9" key="1">
    <citation type="submission" date="2018-09" db="EMBL/GenBank/DDBJ databases">
        <title>Arachidicoccus sp. nov., a bacterium isolated from soil.</title>
        <authorList>
            <person name="Weon H.-Y."/>
            <person name="Kwon S.-W."/>
            <person name="Lee S.A."/>
        </authorList>
    </citation>
    <scope>NUCLEOTIDE SEQUENCE [LARGE SCALE GENOMIC DNA]</scope>
    <source>
        <strain evidence="8 9">KIS59-12</strain>
    </source>
</reference>
<gene>
    <name evidence="8" type="ORF">D6B99_15465</name>
</gene>
<dbReference type="RefSeq" id="WP_119990060.1">
    <property type="nucleotide sequence ID" value="NZ_CP032489.1"/>
</dbReference>
<proteinExistence type="inferred from homology"/>
<dbReference type="GO" id="GO:0016430">
    <property type="term" value="F:tRNA (adenine-N6)-methyltransferase activity"/>
    <property type="evidence" value="ECO:0007669"/>
    <property type="project" value="UniProtKB-UniRule"/>
</dbReference>
<evidence type="ECO:0000256" key="4">
    <source>
        <dbReference type="ARBA" id="ARBA00022691"/>
    </source>
</evidence>
<dbReference type="InterPro" id="IPR007848">
    <property type="entry name" value="Small_mtfrase_dom"/>
</dbReference>
<comment type="catalytic activity">
    <reaction evidence="6">
        <text>adenosine(37) in tRNA1(Val) + S-adenosyl-L-methionine = N(6)-methyladenosine(37) in tRNA1(Val) + S-adenosyl-L-homocysteine + H(+)</text>
        <dbReference type="Rhea" id="RHEA:43160"/>
        <dbReference type="Rhea" id="RHEA-COMP:10369"/>
        <dbReference type="Rhea" id="RHEA-COMP:10370"/>
        <dbReference type="ChEBI" id="CHEBI:15378"/>
        <dbReference type="ChEBI" id="CHEBI:57856"/>
        <dbReference type="ChEBI" id="CHEBI:59789"/>
        <dbReference type="ChEBI" id="CHEBI:74411"/>
        <dbReference type="ChEBI" id="CHEBI:74449"/>
        <dbReference type="EC" id="2.1.1.223"/>
    </reaction>
</comment>
<evidence type="ECO:0000256" key="2">
    <source>
        <dbReference type="ARBA" id="ARBA00022603"/>
    </source>
</evidence>
<keyword evidence="3 6" id="KW-0808">Transferase</keyword>
<dbReference type="PROSITE" id="PS00092">
    <property type="entry name" value="N6_MTASE"/>
    <property type="match status" value="1"/>
</dbReference>
<name>A0A386HSU7_9BACT</name>
<dbReference type="InterPro" id="IPR050210">
    <property type="entry name" value="tRNA_Adenine-N(6)_MTase"/>
</dbReference>
<evidence type="ECO:0000256" key="6">
    <source>
        <dbReference type="HAMAP-Rule" id="MF_01872"/>
    </source>
</evidence>
<keyword evidence="4 6" id="KW-0949">S-adenosyl-L-methionine</keyword>
<dbReference type="GO" id="GO:0008033">
    <property type="term" value="P:tRNA processing"/>
    <property type="evidence" value="ECO:0007669"/>
    <property type="project" value="UniProtKB-UniRule"/>
</dbReference>
<keyword evidence="5 6" id="KW-0819">tRNA processing</keyword>
<keyword evidence="9" id="KW-1185">Reference proteome</keyword>
<accession>A0A386HSU7</accession>
<comment type="similarity">
    <text evidence="6">Belongs to the methyltransferase superfamily. tRNA (adenine-N(6)-)-methyltransferase family.</text>
</comment>
<dbReference type="CDD" id="cd02440">
    <property type="entry name" value="AdoMet_MTases"/>
    <property type="match status" value="1"/>
</dbReference>
<dbReference type="KEGG" id="ark:D6B99_15465"/>
<dbReference type="Gene3D" id="3.40.50.150">
    <property type="entry name" value="Vaccinia Virus protein VP39"/>
    <property type="match status" value="1"/>
</dbReference>
<dbReference type="GO" id="GO:0000179">
    <property type="term" value="F:rRNA (adenine-N6,N6-)-dimethyltransferase activity"/>
    <property type="evidence" value="ECO:0007669"/>
    <property type="project" value="InterPro"/>
</dbReference>